<gene>
    <name evidence="1" type="ORF">OXU80_01845</name>
</gene>
<name>A0ACD4NQB4_9HYPH</name>
<keyword evidence="2" id="KW-1185">Reference proteome</keyword>
<accession>A0ACD4NQB4</accession>
<protein>
    <submittedName>
        <fullName evidence="1">Pyridoxamine 5'-phosphate oxidase family protein</fullName>
    </submittedName>
</protein>
<evidence type="ECO:0000313" key="2">
    <source>
        <dbReference type="Proteomes" id="UP001163223"/>
    </source>
</evidence>
<sequence>MQSQADTKDFWERIGKYDTCMVVTHDGTRLRARPMAPKLSDLAPGRLLFLTERPTAKTEEVEADHEVACTFSRHGEYLSLSGHARVSGDRALVDSVWDAEAEAWLPEDRNDPKVALLVVEPEMAEIWDVKANAVTRAYEFAKAAVGGKDRPDTTENRKIEF</sequence>
<reference evidence="1" key="1">
    <citation type="submission" date="2022-11" db="EMBL/GenBank/DDBJ databases">
        <title>beta-Carotene-producing bacterium, Jeongeuplla avenae sp. nov., alleviates the salt stress of Arabidopsis seedlings.</title>
        <authorList>
            <person name="Jiang L."/>
            <person name="Lee J."/>
        </authorList>
    </citation>
    <scope>NUCLEOTIDE SEQUENCE</scope>
    <source>
        <strain evidence="1">DY_R2A_6</strain>
    </source>
</reference>
<dbReference type="EMBL" id="CP113520">
    <property type="protein sequence ID" value="WAJ29018.1"/>
    <property type="molecule type" value="Genomic_DNA"/>
</dbReference>
<organism evidence="1 2">
    <name type="scientific">Antarcticirhabdus aurantiaca</name>
    <dbReference type="NCBI Taxonomy" id="2606717"/>
    <lineage>
        <taxon>Bacteria</taxon>
        <taxon>Pseudomonadati</taxon>
        <taxon>Pseudomonadota</taxon>
        <taxon>Alphaproteobacteria</taxon>
        <taxon>Hyphomicrobiales</taxon>
        <taxon>Aurantimonadaceae</taxon>
        <taxon>Antarcticirhabdus</taxon>
    </lineage>
</organism>
<proteinExistence type="predicted"/>
<evidence type="ECO:0000313" key="1">
    <source>
        <dbReference type="EMBL" id="WAJ29018.1"/>
    </source>
</evidence>
<dbReference type="Proteomes" id="UP001163223">
    <property type="component" value="Chromosome"/>
</dbReference>